<dbReference type="AlphaFoldDB" id="V6LC96"/>
<evidence type="ECO:0000313" key="2">
    <source>
        <dbReference type="EMBL" id="KAH0573142.1"/>
    </source>
</evidence>
<dbReference type="EMBL" id="KI546167">
    <property type="protein sequence ID" value="EST41858.1"/>
    <property type="molecule type" value="Genomic_DNA"/>
</dbReference>
<protein>
    <submittedName>
        <fullName evidence="1">Uncharacterized protein</fullName>
    </submittedName>
</protein>
<reference evidence="2" key="2">
    <citation type="submission" date="2020-12" db="EMBL/GenBank/DDBJ databases">
        <title>New Spironucleus salmonicida genome in near-complete chromosomes.</title>
        <authorList>
            <person name="Xu F."/>
            <person name="Kurt Z."/>
            <person name="Jimenez-Gonzalez A."/>
            <person name="Astvaldsson A."/>
            <person name="Andersson J.O."/>
            <person name="Svard S.G."/>
        </authorList>
    </citation>
    <scope>NUCLEOTIDE SEQUENCE</scope>
    <source>
        <strain evidence="2">ATCC 50377</strain>
    </source>
</reference>
<evidence type="ECO:0000313" key="3">
    <source>
        <dbReference type="Proteomes" id="UP000018208"/>
    </source>
</evidence>
<sequence length="207" mass="23124">MAGRAQGPFSGGAKISLEQDILSHRIIAETGGGLRKLPQHVGAYIAMLLIQIALEDGHGELQDLRSLHGSLQLGVDVLVGLEEEYPPDKPVVNTVSADASDRDGTLVVELQQHFWKWMWIIWRENTIIHNWKSQIILSAQPVLETLFRAKLKNGIRGVYRIKIKLVIEKLVSGAFSRPRTGDYQHELLIIQQPISQVGSILKKITLD</sequence>
<evidence type="ECO:0000313" key="1">
    <source>
        <dbReference type="EMBL" id="EST41858.1"/>
    </source>
</evidence>
<gene>
    <name evidence="1" type="ORF">SS50377_18694</name>
    <name evidence="2" type="ORF">SS50377_25261</name>
</gene>
<keyword evidence="3" id="KW-1185">Reference proteome</keyword>
<organism evidence="1">
    <name type="scientific">Spironucleus salmonicida</name>
    <dbReference type="NCBI Taxonomy" id="348837"/>
    <lineage>
        <taxon>Eukaryota</taxon>
        <taxon>Metamonada</taxon>
        <taxon>Diplomonadida</taxon>
        <taxon>Hexamitidae</taxon>
        <taxon>Hexamitinae</taxon>
        <taxon>Spironucleus</taxon>
    </lineage>
</organism>
<proteinExistence type="predicted"/>
<accession>V6LC96</accession>
<name>V6LC96_9EUKA</name>
<dbReference type="Proteomes" id="UP000018208">
    <property type="component" value="Unassembled WGS sequence"/>
</dbReference>
<reference evidence="1 2" key="1">
    <citation type="journal article" date="2014" name="PLoS Genet.">
        <title>The Genome of Spironucleus salmonicida Highlights a Fish Pathogen Adapted to Fluctuating Environments.</title>
        <authorList>
            <person name="Xu F."/>
            <person name="Jerlstrom-Hultqvist J."/>
            <person name="Einarsson E."/>
            <person name="Astvaldsson A."/>
            <person name="Svard S.G."/>
            <person name="Andersson J.O."/>
        </authorList>
    </citation>
    <scope>NUCLEOTIDE SEQUENCE</scope>
    <source>
        <strain evidence="2">ATCC 50377</strain>
    </source>
</reference>
<dbReference type="EMBL" id="AUWU02000005">
    <property type="protein sequence ID" value="KAH0573142.1"/>
    <property type="molecule type" value="Genomic_DNA"/>
</dbReference>
<dbReference type="VEuPathDB" id="GiardiaDB:SS50377_25261"/>